<proteinExistence type="predicted"/>
<dbReference type="EMBL" id="JAGETZ010000001">
    <property type="protein sequence ID" value="MBO2007564.1"/>
    <property type="molecule type" value="Genomic_DNA"/>
</dbReference>
<sequence length="785" mass="82773">MPYDPNAVFDLIVDKINDNTTGDITPADMRQVLGEVIGDARQQLSAWVTNRIPGAPKYTRFLTRAQLAADQYGGNCLEDVDEALLCLHTPCWVEFHPTLGYGVMLRPVYDPQGPLRVYRTGSIAYNDTVPASFEADSEAGAGVRDFSEDPAGYAYKVGELRRGYVSDANERQFFTRTANGPAAPPTLKAGNAHWEHVNATDVPAVTVPPYFQRISLAQAVGMDDDFQASAGRRFAVNFGNERYVELVGTESNRLPNSGWLDGEEVRANVHNGYVETTGPEQVSYANLLARFADTPPIPTKLYAITGRPGGGSVYARFDNINNWSAGGITAGMLVAYNALAVFSAGTYTYDLGADTLKRTVVSVNSVTPDPITGNIVLPVGTSTTAGTIRVGQGLRQVGTGAVTATASDFVTEVVATYNADMSGYQVLAGRAYALTDFPQIGLGATHTADQVGRLIHLRNLSVSQVTQVLDTATGYPIDGEPDLQLGPQEWVEIKVTLTGFEVVRRGSLRRTDGGNGGTGGNGGSGPAIGLRTQGHTTQGLRTLGPFLFDAAPGALALKKLDNIASLSGQVNYRDPARADIWLAGTIRYSANSTSAELAALLTALSADIAAIPSNGLALGAELMLRVTPIDTALSSSLLFDGLAAGLAVGRNLAYRVNYTGPPIGNLMPNSQFTDSTAWLVSNGGNGITVGNGQAATVGGNPGGAALYQVLTLAAGTYRAIIGVAALTLGTISLSAQAPIGSQVMNEFMTSDGEKAFDFTVPSGQCQFAFFGMQDAILTYVYLLKL</sequence>
<organism evidence="1 2">
    <name type="scientific">Hymenobacter negativus</name>
    <dbReference type="NCBI Taxonomy" id="2795026"/>
    <lineage>
        <taxon>Bacteria</taxon>
        <taxon>Pseudomonadati</taxon>
        <taxon>Bacteroidota</taxon>
        <taxon>Cytophagia</taxon>
        <taxon>Cytophagales</taxon>
        <taxon>Hymenobacteraceae</taxon>
        <taxon>Hymenobacter</taxon>
    </lineage>
</organism>
<dbReference type="RefSeq" id="WP_208173102.1">
    <property type="nucleotide sequence ID" value="NZ_JAGETZ010000001.1"/>
</dbReference>
<protein>
    <recommendedName>
        <fullName evidence="3">Baseplate protein J-like domain-containing protein</fullName>
    </recommendedName>
</protein>
<evidence type="ECO:0008006" key="3">
    <source>
        <dbReference type="Google" id="ProtNLM"/>
    </source>
</evidence>
<keyword evidence="2" id="KW-1185">Reference proteome</keyword>
<accession>A0ABS3Q8I1</accession>
<gene>
    <name evidence="1" type="ORF">J4E00_00780</name>
</gene>
<name>A0ABS3Q8I1_9BACT</name>
<evidence type="ECO:0000313" key="1">
    <source>
        <dbReference type="EMBL" id="MBO2007564.1"/>
    </source>
</evidence>
<dbReference type="Proteomes" id="UP000664369">
    <property type="component" value="Unassembled WGS sequence"/>
</dbReference>
<evidence type="ECO:0000313" key="2">
    <source>
        <dbReference type="Proteomes" id="UP000664369"/>
    </source>
</evidence>
<reference evidence="1 2" key="1">
    <citation type="submission" date="2021-03" db="EMBL/GenBank/DDBJ databases">
        <authorList>
            <person name="Kim M.K."/>
        </authorList>
    </citation>
    <scope>NUCLEOTIDE SEQUENCE [LARGE SCALE GENOMIC DNA]</scope>
    <source>
        <strain evidence="1 2">BT442</strain>
    </source>
</reference>
<comment type="caution">
    <text evidence="1">The sequence shown here is derived from an EMBL/GenBank/DDBJ whole genome shotgun (WGS) entry which is preliminary data.</text>
</comment>